<proteinExistence type="predicted"/>
<dbReference type="Ensembl" id="ENSSANT00000006178.1">
    <property type="protein sequence ID" value="ENSSANP00000005742.1"/>
    <property type="gene ID" value="ENSSANG00000003188.1"/>
</dbReference>
<dbReference type="InterPro" id="IPR019332">
    <property type="entry name" value="OSCP1"/>
</dbReference>
<feature type="compositionally biased region" description="Polar residues" evidence="1">
    <location>
        <begin position="239"/>
        <end position="270"/>
    </location>
</feature>
<organism evidence="2 3">
    <name type="scientific">Sinocyclocheilus anshuiensis</name>
    <dbReference type="NCBI Taxonomy" id="1608454"/>
    <lineage>
        <taxon>Eukaryota</taxon>
        <taxon>Metazoa</taxon>
        <taxon>Chordata</taxon>
        <taxon>Craniata</taxon>
        <taxon>Vertebrata</taxon>
        <taxon>Euteleostomi</taxon>
        <taxon>Actinopterygii</taxon>
        <taxon>Neopterygii</taxon>
        <taxon>Teleostei</taxon>
        <taxon>Ostariophysi</taxon>
        <taxon>Cypriniformes</taxon>
        <taxon>Cyprinidae</taxon>
        <taxon>Cyprininae</taxon>
        <taxon>Sinocyclocheilus</taxon>
    </lineage>
</organism>
<dbReference type="PANTHER" id="PTHR21439:SF0">
    <property type="entry name" value="PROTEIN OSCP1"/>
    <property type="match status" value="1"/>
</dbReference>
<evidence type="ECO:0000313" key="3">
    <source>
        <dbReference type="Proteomes" id="UP000472260"/>
    </source>
</evidence>
<evidence type="ECO:0000313" key="2">
    <source>
        <dbReference type="Ensembl" id="ENSSANP00000005742.1"/>
    </source>
</evidence>
<dbReference type="AlphaFoldDB" id="A0A671KFH9"/>
<dbReference type="PANTHER" id="PTHR21439">
    <property type="entry name" value="OXIDORED-NITRO DOMAIN-CONTAINING PROTEIN"/>
    <property type="match status" value="1"/>
</dbReference>
<dbReference type="GO" id="GO:0005886">
    <property type="term" value="C:plasma membrane"/>
    <property type="evidence" value="ECO:0007669"/>
    <property type="project" value="TreeGrafter"/>
</dbReference>
<reference evidence="2" key="2">
    <citation type="submission" date="2025-09" db="UniProtKB">
        <authorList>
            <consortium name="Ensembl"/>
        </authorList>
    </citation>
    <scope>IDENTIFICATION</scope>
</reference>
<sequence length="362" mass="40961">PKDTALLIINLGGEVIYILDQRLRAQDENDDKTQRGRWTVDDRKRVMNDIVGTMFNKAFLGELLRPQDLYSHRALRTVLTQIAHASIMRLNPASMDKLYDLMAMAFKYQIVLSPRPQDLLLITFNHTDTIKELVKDNPSLVNQISEAQRQLIEVYTPLSDGEFQLIRHTLLVLFQDMQIRVSIFLKEKIQNPNGHFVLQTSGPVPYGFEVPGLIRILIVSSSSVAFHWETQRLHGNKITLYSTPSPEDMDPSTTSNSTRKPKQADTTPNPLATEEFNLGGMEVQKLSNVDPGFKVNLLALDQEDEEGTDKWLNINHFLKNVYLGILRITELAQIAGEFDEGGSSTEGPRNKGDDLLAMMDEL</sequence>
<protein>
    <submittedName>
        <fullName evidence="2">Organic solute carrier partner 1a</fullName>
    </submittedName>
</protein>
<dbReference type="Pfam" id="PF10188">
    <property type="entry name" value="Oscp1"/>
    <property type="match status" value="1"/>
</dbReference>
<evidence type="ECO:0000256" key="1">
    <source>
        <dbReference type="SAM" id="MobiDB-lite"/>
    </source>
</evidence>
<feature type="region of interest" description="Disordered" evidence="1">
    <location>
        <begin position="239"/>
        <end position="271"/>
    </location>
</feature>
<reference evidence="2" key="1">
    <citation type="submission" date="2025-08" db="UniProtKB">
        <authorList>
            <consortium name="Ensembl"/>
        </authorList>
    </citation>
    <scope>IDENTIFICATION</scope>
</reference>
<dbReference type="GO" id="GO:0005737">
    <property type="term" value="C:cytoplasm"/>
    <property type="evidence" value="ECO:0007669"/>
    <property type="project" value="TreeGrafter"/>
</dbReference>
<dbReference type="Proteomes" id="UP000472260">
    <property type="component" value="Unassembled WGS sequence"/>
</dbReference>
<accession>A0A671KFH9</accession>
<name>A0A671KFH9_9TELE</name>
<keyword evidence="3" id="KW-1185">Reference proteome</keyword>